<dbReference type="EMBL" id="FBWC01000042">
    <property type="protein sequence ID" value="CUX68178.1"/>
    <property type="molecule type" value="Genomic_DNA"/>
</dbReference>
<protein>
    <submittedName>
        <fullName evidence="1">Uncharacterized protein</fullName>
    </submittedName>
</protein>
<proteinExistence type="predicted"/>
<name>A0A1S7SF13_AGRTU</name>
<evidence type="ECO:0000313" key="1">
    <source>
        <dbReference type="EMBL" id="CUX68178.1"/>
    </source>
</evidence>
<accession>A0A1S7SF13</accession>
<reference evidence="1 2" key="1">
    <citation type="submission" date="2016-01" db="EMBL/GenBank/DDBJ databases">
        <authorList>
            <person name="Oliw E.H."/>
        </authorList>
    </citation>
    <scope>NUCLEOTIDE SEQUENCE [LARGE SCALE GENOMIC DNA]</scope>
    <source>
        <strain evidence="1 2">Kerr 14</strain>
    </source>
</reference>
<dbReference type="AlphaFoldDB" id="A0A1S7SF13"/>
<dbReference type="Proteomes" id="UP000191897">
    <property type="component" value="Unassembled WGS sequence"/>
</dbReference>
<organism evidence="1 2">
    <name type="scientific">Agrobacterium tumefaciens str. Kerr 14</name>
    <dbReference type="NCBI Taxonomy" id="1183424"/>
    <lineage>
        <taxon>Bacteria</taxon>
        <taxon>Pseudomonadati</taxon>
        <taxon>Pseudomonadota</taxon>
        <taxon>Alphaproteobacteria</taxon>
        <taxon>Hyphomicrobiales</taxon>
        <taxon>Rhizobiaceae</taxon>
        <taxon>Rhizobium/Agrobacterium group</taxon>
        <taxon>Agrobacterium</taxon>
        <taxon>Agrobacterium tumefaciens complex</taxon>
    </lineage>
</organism>
<sequence>MPEWPKDKLLRNGPDLPMAERIRRYQHNIRTIRTSGCVVPTPSMVDTLDPAEIEIWFADKAFTTDRLDRLIRGIADLPAETEFPSLLIPLEKDGDQ</sequence>
<gene>
    <name evidence="1" type="ORF">AGR4C_pb30101</name>
</gene>
<evidence type="ECO:0000313" key="2">
    <source>
        <dbReference type="Proteomes" id="UP000191897"/>
    </source>
</evidence>